<feature type="compositionally biased region" description="Low complexity" evidence="1">
    <location>
        <begin position="508"/>
        <end position="520"/>
    </location>
</feature>
<evidence type="ECO:0000313" key="3">
    <source>
        <dbReference type="Proteomes" id="UP001146793"/>
    </source>
</evidence>
<feature type="region of interest" description="Disordered" evidence="1">
    <location>
        <begin position="307"/>
        <end position="337"/>
    </location>
</feature>
<feature type="compositionally biased region" description="Low complexity" evidence="1">
    <location>
        <begin position="268"/>
        <end position="278"/>
    </location>
</feature>
<feature type="compositionally biased region" description="Basic residues" evidence="1">
    <location>
        <begin position="537"/>
        <end position="547"/>
    </location>
</feature>
<evidence type="ECO:0000256" key="1">
    <source>
        <dbReference type="SAM" id="MobiDB-lite"/>
    </source>
</evidence>
<feature type="compositionally biased region" description="Low complexity" evidence="1">
    <location>
        <begin position="308"/>
        <end position="326"/>
    </location>
</feature>
<name>A0AAV7YHV9_9EUKA</name>
<feature type="region of interest" description="Disordered" evidence="1">
    <location>
        <begin position="508"/>
        <end position="547"/>
    </location>
</feature>
<gene>
    <name evidence="2" type="ORF">M0812_24737</name>
</gene>
<accession>A0AAV7YHV9</accession>
<proteinExistence type="predicted"/>
<reference evidence="2" key="1">
    <citation type="submission" date="2022-08" db="EMBL/GenBank/DDBJ databases">
        <title>Novel sulphate-reducing endosymbionts in the free-living metamonad Anaeramoeba.</title>
        <authorList>
            <person name="Jerlstrom-Hultqvist J."/>
            <person name="Cepicka I."/>
            <person name="Gallot-Lavallee L."/>
            <person name="Salas-Leiva D."/>
            <person name="Curtis B.A."/>
            <person name="Zahonova K."/>
            <person name="Pipaliya S."/>
            <person name="Dacks J."/>
            <person name="Roger A.J."/>
        </authorList>
    </citation>
    <scope>NUCLEOTIDE SEQUENCE</scope>
    <source>
        <strain evidence="2">Busselton2</strain>
    </source>
</reference>
<feature type="compositionally biased region" description="Basic residues" evidence="1">
    <location>
        <begin position="327"/>
        <end position="337"/>
    </location>
</feature>
<feature type="region of interest" description="Disordered" evidence="1">
    <location>
        <begin position="268"/>
        <end position="291"/>
    </location>
</feature>
<protein>
    <submittedName>
        <fullName evidence="2">Nnp-1 protein putative nuclear protein 1 nop52</fullName>
    </submittedName>
</protein>
<sequence>MSNLNNNKEKDDDDDDGNDDDDTNLKFFLFKCVSYKVPTTLLINSSNYLEEKNNIHDLFKVIKYLNKDFKKKKVFLKIQNIKLKTPRTSNKASIHNKKNIKIKRPKMSDETFNFNSQTKQNKTKHNNNKSFSTIYALNKQNKPERLIIQRCPYIKNLIGREQQNRYFEENKLNFQKINLKFEQTNFVDQQIYHFFTFGKAFFSCYCLGYNEEEIPANLYLSNESFLIKTENGNGTYRRFNNLENLKIEKSNENLRKFTLIIQFKNSNNKSKNNNYNNSDIESDNHKKKNINQNQNQNKIKIKNKNKNKNQNQNQNQNQNKNQNQNQKKNKNKNKNQKKNMEIYYFLTKTNQDLKIVSDLFSLFFKYPNRRIKTISNEIEITNTEKELLAITYRSIANGSIKFKCKIKNNVTQKYDNVKIEINFKEMIFNFHKKYKKISYNLSNTLFKYSKDKSNINDLEFFIEKETKFLTIHIIKFPSNTSLKLFCYILHHFNSTSTLKMFGIKNQNRINTPNNNNNNNDNDNKDNNKNINSNNNHSNKKNNNKQPKKKINFEKQHYYYSLFNKYIYSKTIENIHLLPILFNEFSSSKLINYNDNYLLSKNKLEHKLNTILNKAEIIFNPLNQKQNMKCILTNNSITFINKGNNNKIFSEMYTKNQKIFIHLYKENYLYFQSNNSCKNGAENNDNTITSTTNNFTIILRFKNNYKYNLFINCFYSLRKQYLDSNNNNNNMNGISINSKKIEFYSSKKNYRIKMEHQLQSIFSLKKIDTGNKSIKNGYKSYSIHVFDLLERKICLGKIKLFKKHFLIKFNNTLIIRKYSPYSFCYLFSNHSNEPLFVRFHIDENCFINISFLNNKLQSHFISQFQQYRNFTINQIIKPIENYNTIFTNTQTQESYKAKIFLKYNCLLIKTNLESLHCDYLSTLILKTVNNSMTLQIGNGFGNLQLHFNTNDDLVNFEKQYTEYRNIYISLSFDNKFTSFKAKLINENIYSNVLISNYILTFIKFADENYTKISFIERYYTKNIQIFNKNSPKNLLILKTQINSKSNNNNRNTLNKNTKTILIKLQFDSNLTFKQFIKVFSNNN</sequence>
<dbReference type="EMBL" id="JANTQA010000057">
    <property type="protein sequence ID" value="KAJ3429391.1"/>
    <property type="molecule type" value="Genomic_DNA"/>
</dbReference>
<organism evidence="2 3">
    <name type="scientific">Anaeramoeba flamelloides</name>
    <dbReference type="NCBI Taxonomy" id="1746091"/>
    <lineage>
        <taxon>Eukaryota</taxon>
        <taxon>Metamonada</taxon>
        <taxon>Anaeramoebidae</taxon>
        <taxon>Anaeramoeba</taxon>
    </lineage>
</organism>
<comment type="caution">
    <text evidence="2">The sequence shown here is derived from an EMBL/GenBank/DDBJ whole genome shotgun (WGS) entry which is preliminary data.</text>
</comment>
<evidence type="ECO:0000313" key="2">
    <source>
        <dbReference type="EMBL" id="KAJ3429391.1"/>
    </source>
</evidence>
<dbReference type="Proteomes" id="UP001146793">
    <property type="component" value="Unassembled WGS sequence"/>
</dbReference>
<dbReference type="AlphaFoldDB" id="A0AAV7YHV9"/>